<evidence type="ECO:0000313" key="14">
    <source>
        <dbReference type="EMBL" id="KAK4523089.1"/>
    </source>
</evidence>
<dbReference type="PANTHER" id="PTHR10210">
    <property type="entry name" value="RIBOSE-PHOSPHATE DIPHOSPHOKINASE FAMILY MEMBER"/>
    <property type="match status" value="1"/>
</dbReference>
<dbReference type="GO" id="GO:0005524">
    <property type="term" value="F:ATP binding"/>
    <property type="evidence" value="ECO:0007669"/>
    <property type="project" value="UniProtKB-KW"/>
</dbReference>
<dbReference type="GO" id="GO:0006015">
    <property type="term" value="P:5-phosphoribose 1-diphosphate biosynthetic process"/>
    <property type="evidence" value="ECO:0007669"/>
    <property type="project" value="TreeGrafter"/>
</dbReference>
<comment type="similarity">
    <text evidence="3">Belongs to the ribose-phosphate pyrophosphokinase family.</text>
</comment>
<keyword evidence="6" id="KW-0479">Metal-binding</keyword>
<dbReference type="EC" id="2.7.6.1" evidence="4"/>
<dbReference type="Pfam" id="PF13793">
    <property type="entry name" value="Pribosyltran_N"/>
    <property type="match status" value="1"/>
</dbReference>
<keyword evidence="11" id="KW-0460">Magnesium</keyword>
<dbReference type="GO" id="GO:0006164">
    <property type="term" value="P:purine nucleotide biosynthetic process"/>
    <property type="evidence" value="ECO:0007669"/>
    <property type="project" value="TreeGrafter"/>
</dbReference>
<dbReference type="InterPro" id="IPR000836">
    <property type="entry name" value="PRTase_dom"/>
</dbReference>
<dbReference type="Pfam" id="PF14572">
    <property type="entry name" value="Pribosyl_synth"/>
    <property type="match status" value="1"/>
</dbReference>
<organism evidence="14 15">
    <name type="scientific">Galdieria yellowstonensis</name>
    <dbReference type="NCBI Taxonomy" id="3028027"/>
    <lineage>
        <taxon>Eukaryota</taxon>
        <taxon>Rhodophyta</taxon>
        <taxon>Bangiophyceae</taxon>
        <taxon>Galdieriales</taxon>
        <taxon>Galdieriaceae</taxon>
        <taxon>Galdieria</taxon>
    </lineage>
</organism>
<comment type="catalytic activity">
    <reaction evidence="12">
        <text>D-ribose 5-phosphate + ATP = 5-phospho-alpha-D-ribose 1-diphosphate + AMP + H(+)</text>
        <dbReference type="Rhea" id="RHEA:15609"/>
        <dbReference type="ChEBI" id="CHEBI:15378"/>
        <dbReference type="ChEBI" id="CHEBI:30616"/>
        <dbReference type="ChEBI" id="CHEBI:58017"/>
        <dbReference type="ChEBI" id="CHEBI:78346"/>
        <dbReference type="ChEBI" id="CHEBI:456215"/>
        <dbReference type="EC" id="2.7.6.1"/>
    </reaction>
</comment>
<dbReference type="PANTHER" id="PTHR10210:SF41">
    <property type="entry name" value="RIBOSE-PHOSPHATE PYROPHOSPHOKINASE 1, CHLOROPLASTIC"/>
    <property type="match status" value="1"/>
</dbReference>
<comment type="cofactor">
    <cofactor evidence="1">
        <name>Mg(2+)</name>
        <dbReference type="ChEBI" id="CHEBI:18420"/>
    </cofactor>
</comment>
<evidence type="ECO:0000256" key="6">
    <source>
        <dbReference type="ARBA" id="ARBA00022723"/>
    </source>
</evidence>
<dbReference type="FunFam" id="3.40.50.2020:FF:000002">
    <property type="entry name" value="Ribose-phosphate pyrophosphokinase"/>
    <property type="match status" value="1"/>
</dbReference>
<evidence type="ECO:0000256" key="2">
    <source>
        <dbReference type="ARBA" id="ARBA00004996"/>
    </source>
</evidence>
<evidence type="ECO:0000256" key="8">
    <source>
        <dbReference type="ARBA" id="ARBA00022741"/>
    </source>
</evidence>
<evidence type="ECO:0000256" key="7">
    <source>
        <dbReference type="ARBA" id="ARBA00022727"/>
    </source>
</evidence>
<dbReference type="InterPro" id="IPR029099">
    <property type="entry name" value="Pribosyltran_N"/>
</dbReference>
<proteinExistence type="inferred from homology"/>
<evidence type="ECO:0000256" key="3">
    <source>
        <dbReference type="ARBA" id="ARBA00006478"/>
    </source>
</evidence>
<comment type="caution">
    <text evidence="14">The sequence shown here is derived from an EMBL/GenBank/DDBJ whole genome shotgun (WGS) entry which is preliminary data.</text>
</comment>
<dbReference type="GO" id="GO:0005737">
    <property type="term" value="C:cytoplasm"/>
    <property type="evidence" value="ECO:0007669"/>
    <property type="project" value="TreeGrafter"/>
</dbReference>
<keyword evidence="7" id="KW-0545">Nucleotide biosynthesis</keyword>
<dbReference type="GO" id="GO:0004749">
    <property type="term" value="F:ribose phosphate diphosphokinase activity"/>
    <property type="evidence" value="ECO:0007669"/>
    <property type="project" value="UniProtKB-EC"/>
</dbReference>
<dbReference type="InterPro" id="IPR005946">
    <property type="entry name" value="Rib-P_diPkinase"/>
</dbReference>
<dbReference type="Gene3D" id="3.40.50.2020">
    <property type="match status" value="2"/>
</dbReference>
<comment type="pathway">
    <text evidence="2">Metabolic intermediate biosynthesis; 5-phospho-alpha-D-ribose 1-diphosphate biosynthesis; 5-phospho-alpha-D-ribose 1-diphosphate from D-ribose 5-phosphate (route I): step 1/1.</text>
</comment>
<dbReference type="SMART" id="SM01400">
    <property type="entry name" value="Pribosyltran_N"/>
    <property type="match status" value="1"/>
</dbReference>
<keyword evidence="10" id="KW-0067">ATP-binding</keyword>
<dbReference type="HAMAP" id="MF_00583_B">
    <property type="entry name" value="RibP_PPkinase_B"/>
    <property type="match status" value="1"/>
</dbReference>
<dbReference type="FunFam" id="3.40.50.2020:FF:000001">
    <property type="entry name" value="Ribose-phosphate pyrophosphokinase"/>
    <property type="match status" value="1"/>
</dbReference>
<gene>
    <name evidence="14" type="ORF">GAYE_PCTG36G0980</name>
</gene>
<dbReference type="InterPro" id="IPR037515">
    <property type="entry name" value="Rib-P_diPkinase_bac"/>
</dbReference>
<dbReference type="SUPFAM" id="SSF53271">
    <property type="entry name" value="PRTase-like"/>
    <property type="match status" value="1"/>
</dbReference>
<dbReference type="NCBIfam" id="NF002320">
    <property type="entry name" value="PRK01259.1"/>
    <property type="match status" value="1"/>
</dbReference>
<dbReference type="InterPro" id="IPR029057">
    <property type="entry name" value="PRTase-like"/>
</dbReference>
<keyword evidence="5" id="KW-0808">Transferase</keyword>
<keyword evidence="9" id="KW-0418">Kinase</keyword>
<evidence type="ECO:0000259" key="13">
    <source>
        <dbReference type="Pfam" id="PF13793"/>
    </source>
</evidence>
<dbReference type="EMBL" id="JANCYU010000011">
    <property type="protein sequence ID" value="KAK4523089.1"/>
    <property type="molecule type" value="Genomic_DNA"/>
</dbReference>
<protein>
    <recommendedName>
        <fullName evidence="4">ribose-phosphate diphosphokinase</fullName>
        <ecNumber evidence="4">2.7.6.1</ecNumber>
    </recommendedName>
</protein>
<evidence type="ECO:0000256" key="11">
    <source>
        <dbReference type="ARBA" id="ARBA00022842"/>
    </source>
</evidence>
<evidence type="ECO:0000256" key="9">
    <source>
        <dbReference type="ARBA" id="ARBA00022777"/>
    </source>
</evidence>
<keyword evidence="15" id="KW-1185">Reference proteome</keyword>
<dbReference type="GO" id="GO:0002189">
    <property type="term" value="C:ribose phosphate diphosphokinase complex"/>
    <property type="evidence" value="ECO:0007669"/>
    <property type="project" value="TreeGrafter"/>
</dbReference>
<dbReference type="AlphaFoldDB" id="A0AAV9I449"/>
<evidence type="ECO:0000256" key="4">
    <source>
        <dbReference type="ARBA" id="ARBA00013247"/>
    </source>
</evidence>
<accession>A0AAV9I449</accession>
<dbReference type="GO" id="GO:0000287">
    <property type="term" value="F:magnesium ion binding"/>
    <property type="evidence" value="ECO:0007669"/>
    <property type="project" value="InterPro"/>
</dbReference>
<reference evidence="14 15" key="1">
    <citation type="submission" date="2022-07" db="EMBL/GenBank/DDBJ databases">
        <title>Genome-wide signatures of adaptation to extreme environments.</title>
        <authorList>
            <person name="Cho C.H."/>
            <person name="Yoon H.S."/>
        </authorList>
    </citation>
    <scope>NUCLEOTIDE SEQUENCE [LARGE SCALE GENOMIC DNA]</scope>
    <source>
        <strain evidence="14 15">108.79 E11</strain>
    </source>
</reference>
<feature type="domain" description="Ribose-phosphate pyrophosphokinase N-terminal" evidence="13">
    <location>
        <begin position="41"/>
        <end position="156"/>
    </location>
</feature>
<evidence type="ECO:0000256" key="1">
    <source>
        <dbReference type="ARBA" id="ARBA00001946"/>
    </source>
</evidence>
<name>A0AAV9I449_9RHOD</name>
<keyword evidence="8" id="KW-0547">Nucleotide-binding</keyword>
<dbReference type="NCBIfam" id="TIGR01251">
    <property type="entry name" value="ribP_PPkin"/>
    <property type="match status" value="1"/>
</dbReference>
<evidence type="ECO:0000256" key="12">
    <source>
        <dbReference type="ARBA" id="ARBA00049535"/>
    </source>
</evidence>
<sequence>MQPVSDKYLQKSSDEIVSLNGVDVHKEIEERLDRAFNYELRLLSGNANRALSLEISRLLNIPLLDAEVKRFSDGEIFVSIKENVRGKDVFIIQPTSPPVNDSLMELLIMIDTLKRASAKRITAVIPYFGYARQDRKAAPRVPITARLVADLISTAGASRVLALELHAGQIQGFFNIPVDQLLAVPAFVEFLRENDFGGVHDPVVVSPDAGGMERARTLAKEINASLAIIDKRRSAANVAHVMHIIGDVSGRDCIIVDDIVDTAGTLTEAATALKQHGAKRVIACCVHPVLSGPAIERIRSSCIDFLIVTDSIVVPPEKQLAQLRIVSCARLFAEAIYRIHREESVSTLFNSC</sequence>
<dbReference type="Proteomes" id="UP001300502">
    <property type="component" value="Unassembled WGS sequence"/>
</dbReference>
<evidence type="ECO:0000313" key="15">
    <source>
        <dbReference type="Proteomes" id="UP001300502"/>
    </source>
</evidence>
<dbReference type="GO" id="GO:0016301">
    <property type="term" value="F:kinase activity"/>
    <property type="evidence" value="ECO:0007669"/>
    <property type="project" value="UniProtKB-KW"/>
</dbReference>
<dbReference type="CDD" id="cd06223">
    <property type="entry name" value="PRTases_typeI"/>
    <property type="match status" value="1"/>
</dbReference>
<evidence type="ECO:0000256" key="10">
    <source>
        <dbReference type="ARBA" id="ARBA00022840"/>
    </source>
</evidence>
<evidence type="ECO:0000256" key="5">
    <source>
        <dbReference type="ARBA" id="ARBA00022679"/>
    </source>
</evidence>